<evidence type="ECO:0000256" key="6">
    <source>
        <dbReference type="ARBA" id="ARBA00023242"/>
    </source>
</evidence>
<sequence>MTTIGTQVDSDRRLLEFKNYEEYLDSLVTAVDFCYLRSTKVARQLAELGYRCTGETLDKDTFYRRLQTVKNILYPVRKPYNLTSEFLTPFDPLMQELSIRERSNRLHVLSTIIFVRHNPRLQVEISGYIDFSQRLKMEDWRPYFEGKKKLWPRTTDLAYYNWKVGKMQLNCTPNYEPIIDTKYGLLLKNIHDRKYINTDPKATTPGVDTTRVRVYSDAYEHVILYDHVIRSVVIY</sequence>
<dbReference type="Pfam" id="PF14713">
    <property type="entry name" value="DUF4464"/>
    <property type="match status" value="1"/>
</dbReference>
<dbReference type="PANTHER" id="PTHR33588">
    <property type="entry name" value="CILIA- AND FLAGELLA-ASSOCIATED PROTEIN 299"/>
    <property type="match status" value="1"/>
</dbReference>
<keyword evidence="5" id="KW-0963">Cytoplasm</keyword>
<evidence type="ECO:0000256" key="3">
    <source>
        <dbReference type="ARBA" id="ARBA00004496"/>
    </source>
</evidence>
<keyword evidence="6" id="KW-0539">Nucleus</keyword>
<name>A0AAD9VJQ8_9HYME</name>
<evidence type="ECO:0000313" key="8">
    <source>
        <dbReference type="Proteomes" id="UP001258017"/>
    </source>
</evidence>
<evidence type="ECO:0000256" key="4">
    <source>
        <dbReference type="ARBA" id="ARBA00021436"/>
    </source>
</evidence>
<comment type="caution">
    <text evidence="7">The sequence shown here is derived from an EMBL/GenBank/DDBJ whole genome shotgun (WGS) entry which is preliminary data.</text>
</comment>
<dbReference type="Proteomes" id="UP001258017">
    <property type="component" value="Unassembled WGS sequence"/>
</dbReference>
<accession>A0AAD9VJQ8</accession>
<dbReference type="AlphaFoldDB" id="A0AAD9VJQ8"/>
<dbReference type="PANTHER" id="PTHR33588:SF1">
    <property type="entry name" value="CILIA- AND FLAGELLA-ASSOCIATED PROTEIN 299"/>
    <property type="match status" value="1"/>
</dbReference>
<reference evidence="7" key="1">
    <citation type="submission" date="2021-08" db="EMBL/GenBank/DDBJ databases">
        <authorList>
            <person name="Misof B."/>
            <person name="Oliver O."/>
            <person name="Podsiadlowski L."/>
            <person name="Donath A."/>
            <person name="Peters R."/>
            <person name="Mayer C."/>
            <person name="Rust J."/>
            <person name="Gunkel S."/>
            <person name="Lesny P."/>
            <person name="Martin S."/>
            <person name="Oeyen J.P."/>
            <person name="Petersen M."/>
            <person name="Panagiotis P."/>
            <person name="Wilbrandt J."/>
            <person name="Tanja T."/>
        </authorList>
    </citation>
    <scope>NUCLEOTIDE SEQUENCE</scope>
    <source>
        <strain evidence="7">GBR_01_08_01A</strain>
        <tissue evidence="7">Thorax + abdomen</tissue>
    </source>
</reference>
<dbReference type="GO" id="GO:0005737">
    <property type="term" value="C:cytoplasm"/>
    <property type="evidence" value="ECO:0007669"/>
    <property type="project" value="UniProtKB-SubCell"/>
</dbReference>
<dbReference type="EMBL" id="JAIFRP010004406">
    <property type="protein sequence ID" value="KAK2576257.1"/>
    <property type="molecule type" value="Genomic_DNA"/>
</dbReference>
<proteinExistence type="predicted"/>
<organism evidence="7 8">
    <name type="scientific">Odynerus spinipes</name>
    <dbReference type="NCBI Taxonomy" id="1348599"/>
    <lineage>
        <taxon>Eukaryota</taxon>
        <taxon>Metazoa</taxon>
        <taxon>Ecdysozoa</taxon>
        <taxon>Arthropoda</taxon>
        <taxon>Hexapoda</taxon>
        <taxon>Insecta</taxon>
        <taxon>Pterygota</taxon>
        <taxon>Neoptera</taxon>
        <taxon>Endopterygota</taxon>
        <taxon>Hymenoptera</taxon>
        <taxon>Apocrita</taxon>
        <taxon>Aculeata</taxon>
        <taxon>Vespoidea</taxon>
        <taxon>Vespidae</taxon>
        <taxon>Eumeninae</taxon>
        <taxon>Odynerus</taxon>
    </lineage>
</organism>
<keyword evidence="8" id="KW-1185">Reference proteome</keyword>
<evidence type="ECO:0000256" key="1">
    <source>
        <dbReference type="ARBA" id="ARBA00003056"/>
    </source>
</evidence>
<comment type="subcellular location">
    <subcellularLocation>
        <location evidence="3">Cytoplasm</location>
    </subcellularLocation>
    <subcellularLocation>
        <location evidence="2">Nucleus</location>
    </subcellularLocation>
</comment>
<dbReference type="InterPro" id="IPR027887">
    <property type="entry name" value="DUF4464"/>
</dbReference>
<reference evidence="7" key="2">
    <citation type="journal article" date="2023" name="Commun. Biol.">
        <title>Intrasexual cuticular hydrocarbon dimorphism in a wasp sheds light on hydrocarbon biosynthesis genes in Hymenoptera.</title>
        <authorList>
            <person name="Moris V.C."/>
            <person name="Podsiadlowski L."/>
            <person name="Martin S."/>
            <person name="Oeyen J.P."/>
            <person name="Donath A."/>
            <person name="Petersen M."/>
            <person name="Wilbrandt J."/>
            <person name="Misof B."/>
            <person name="Liedtke D."/>
            <person name="Thamm M."/>
            <person name="Scheiner R."/>
            <person name="Schmitt T."/>
            <person name="Niehuis O."/>
        </authorList>
    </citation>
    <scope>NUCLEOTIDE SEQUENCE</scope>
    <source>
        <strain evidence="7">GBR_01_08_01A</strain>
    </source>
</reference>
<evidence type="ECO:0000313" key="7">
    <source>
        <dbReference type="EMBL" id="KAK2576257.1"/>
    </source>
</evidence>
<evidence type="ECO:0000256" key="2">
    <source>
        <dbReference type="ARBA" id="ARBA00004123"/>
    </source>
</evidence>
<evidence type="ECO:0000256" key="5">
    <source>
        <dbReference type="ARBA" id="ARBA00022490"/>
    </source>
</evidence>
<protein>
    <recommendedName>
        <fullName evidence="4">Cilia- and flagella-associated protein 299</fullName>
    </recommendedName>
</protein>
<comment type="function">
    <text evidence="1">May be involved in spermatogenesis.</text>
</comment>
<dbReference type="GO" id="GO:0005634">
    <property type="term" value="C:nucleus"/>
    <property type="evidence" value="ECO:0007669"/>
    <property type="project" value="UniProtKB-SubCell"/>
</dbReference>
<gene>
    <name evidence="7" type="ORF">KPH14_005623</name>
</gene>